<keyword evidence="3" id="KW-0804">Transcription</keyword>
<dbReference type="SUPFAM" id="SSF46689">
    <property type="entry name" value="Homeodomain-like"/>
    <property type="match status" value="1"/>
</dbReference>
<evidence type="ECO:0000256" key="1">
    <source>
        <dbReference type="ARBA" id="ARBA00023015"/>
    </source>
</evidence>
<dbReference type="InterPro" id="IPR050109">
    <property type="entry name" value="HTH-type_TetR-like_transc_reg"/>
</dbReference>
<keyword evidence="2" id="KW-0238">DNA-binding</keyword>
<evidence type="ECO:0000256" key="2">
    <source>
        <dbReference type="ARBA" id="ARBA00023125"/>
    </source>
</evidence>
<keyword evidence="5" id="KW-1185">Reference proteome</keyword>
<dbReference type="RefSeq" id="WP_128087392.1">
    <property type="nucleotide sequence ID" value="NZ_CBDEQU010000082.1"/>
</dbReference>
<accession>A0A2Z5QX86</accession>
<organism evidence="4 5">
    <name type="scientific">Rothia aeria</name>
    <dbReference type="NCBI Taxonomy" id="172042"/>
    <lineage>
        <taxon>Bacteria</taxon>
        <taxon>Bacillati</taxon>
        <taxon>Actinomycetota</taxon>
        <taxon>Actinomycetes</taxon>
        <taxon>Micrococcales</taxon>
        <taxon>Micrococcaceae</taxon>
        <taxon>Rothia</taxon>
    </lineage>
</organism>
<proteinExistence type="predicted"/>
<name>A0A2Z5QX86_9MICC</name>
<protein>
    <submittedName>
        <fullName evidence="4">Transcriptional regulator</fullName>
    </submittedName>
</protein>
<dbReference type="GeneID" id="93861618"/>
<dbReference type="PRINTS" id="PR00455">
    <property type="entry name" value="HTHTETR"/>
</dbReference>
<dbReference type="EMBL" id="AP017895">
    <property type="protein sequence ID" value="BAV87057.1"/>
    <property type="molecule type" value="Genomic_DNA"/>
</dbReference>
<evidence type="ECO:0000256" key="3">
    <source>
        <dbReference type="ARBA" id="ARBA00023163"/>
    </source>
</evidence>
<dbReference type="GO" id="GO:0000976">
    <property type="term" value="F:transcription cis-regulatory region binding"/>
    <property type="evidence" value="ECO:0007669"/>
    <property type="project" value="TreeGrafter"/>
</dbReference>
<dbReference type="PANTHER" id="PTHR30055:SF238">
    <property type="entry name" value="MYCOFACTOCIN BIOSYNTHESIS TRANSCRIPTIONAL REGULATOR MFTR-RELATED"/>
    <property type="match status" value="1"/>
</dbReference>
<dbReference type="InterPro" id="IPR001647">
    <property type="entry name" value="HTH_TetR"/>
</dbReference>
<evidence type="ECO:0000313" key="4">
    <source>
        <dbReference type="EMBL" id="BAV87057.1"/>
    </source>
</evidence>
<dbReference type="Pfam" id="PF00440">
    <property type="entry name" value="TetR_N"/>
    <property type="match status" value="1"/>
</dbReference>
<dbReference type="PROSITE" id="PS50977">
    <property type="entry name" value="HTH_TETR_2"/>
    <property type="match status" value="1"/>
</dbReference>
<dbReference type="KEGG" id="raj:RA11412_0758"/>
<reference evidence="4 5" key="1">
    <citation type="submission" date="2016-10" db="EMBL/GenBank/DDBJ databases">
        <title>Genome sequence of Rothia aeria strain JCM11412.</title>
        <authorList>
            <person name="Nambu T."/>
        </authorList>
    </citation>
    <scope>NUCLEOTIDE SEQUENCE [LARGE SCALE GENOMIC DNA]</scope>
    <source>
        <strain evidence="4 5">JCM 11412</strain>
    </source>
</reference>
<evidence type="ECO:0000313" key="5">
    <source>
        <dbReference type="Proteomes" id="UP000250241"/>
    </source>
</evidence>
<gene>
    <name evidence="4" type="ORF">RA11412_0758</name>
</gene>
<dbReference type="Proteomes" id="UP000250241">
    <property type="component" value="Chromosome"/>
</dbReference>
<dbReference type="AlphaFoldDB" id="A0A2Z5QX86"/>
<dbReference type="InterPro" id="IPR036271">
    <property type="entry name" value="Tet_transcr_reg_TetR-rel_C_sf"/>
</dbReference>
<dbReference type="InterPro" id="IPR009057">
    <property type="entry name" value="Homeodomain-like_sf"/>
</dbReference>
<sequence length="205" mass="23199">MQRPVAEAATRRPGRTSKTQLKLFNAAMEIMGQRGPEFATVEEVAQLAGVSKGTVYYNFGSKKTMIDQLLQYGTDLLLRQMEAAAQMHSDPREALRASIYTALKYLEDRPGYARLWIAEVWKSMNDWSESMIDSRQSLLDFIEARVAALSKRYMIDRAQDVRSTSVAIFGAAYMLSMDRVIHSSPRTAEDATRAVMQVVDGYIRR</sequence>
<dbReference type="Gene3D" id="1.10.357.10">
    <property type="entry name" value="Tetracycline Repressor, domain 2"/>
    <property type="match status" value="1"/>
</dbReference>
<dbReference type="PANTHER" id="PTHR30055">
    <property type="entry name" value="HTH-TYPE TRANSCRIPTIONAL REGULATOR RUTR"/>
    <property type="match status" value="1"/>
</dbReference>
<dbReference type="SUPFAM" id="SSF48498">
    <property type="entry name" value="Tetracyclin repressor-like, C-terminal domain"/>
    <property type="match status" value="1"/>
</dbReference>
<dbReference type="Gene3D" id="1.10.10.60">
    <property type="entry name" value="Homeodomain-like"/>
    <property type="match status" value="1"/>
</dbReference>
<dbReference type="GO" id="GO:0003700">
    <property type="term" value="F:DNA-binding transcription factor activity"/>
    <property type="evidence" value="ECO:0007669"/>
    <property type="project" value="TreeGrafter"/>
</dbReference>
<keyword evidence="1" id="KW-0805">Transcription regulation</keyword>